<sequence length="215" mass="24270">MQDAAEYRLCSSWLSEKQVDNEVKLLYFLRSAGPQKYLPMLWVKSGLQIKEKGNKEVQICLQMHCGCDLSVLHLVINLSSISNEDDCQYVVRKPLPKDDKKPRVKAPKIQSLITPGVPQTNAHLMLTKNKIRKTDGSEAEEWSYQFCISEKQLIRVSELDKRGQAREGKALPENFSSHIALYKRAGTVRVILCFFVALAVPETVATYASSNLVTV</sequence>
<accession>A0AAW0H5L3</accession>
<feature type="non-terminal residue" evidence="1">
    <location>
        <position position="215"/>
    </location>
</feature>
<comment type="caution">
    <text evidence="1">The sequence shown here is derived from an EMBL/GenBank/DDBJ whole genome shotgun (WGS) entry which is preliminary data.</text>
</comment>
<proteinExistence type="predicted"/>
<evidence type="ECO:0000313" key="1">
    <source>
        <dbReference type="EMBL" id="KAK7796580.1"/>
    </source>
</evidence>
<keyword evidence="2" id="KW-1185">Reference proteome</keyword>
<dbReference type="AlphaFoldDB" id="A0AAW0H5L3"/>
<reference evidence="1 2" key="1">
    <citation type="journal article" date="2023" name="bioRxiv">
        <title>Conserved and derived expression patterns and positive selection on dental genes reveal complex evolutionary context of ever-growing rodent molars.</title>
        <authorList>
            <person name="Calamari Z.T."/>
            <person name="Song A."/>
            <person name="Cohen E."/>
            <person name="Akter M."/>
            <person name="Roy R.D."/>
            <person name="Hallikas O."/>
            <person name="Christensen M.M."/>
            <person name="Li P."/>
            <person name="Marangoni P."/>
            <person name="Jernvall J."/>
            <person name="Klein O.D."/>
        </authorList>
    </citation>
    <scope>NUCLEOTIDE SEQUENCE [LARGE SCALE GENOMIC DNA]</scope>
    <source>
        <strain evidence="1">V071</strain>
    </source>
</reference>
<gene>
    <name evidence="1" type="ORF">U0070_023948</name>
</gene>
<dbReference type="EMBL" id="JBBHLL010001113">
    <property type="protein sequence ID" value="KAK7796580.1"/>
    <property type="molecule type" value="Genomic_DNA"/>
</dbReference>
<protein>
    <submittedName>
        <fullName evidence="1">Uncharacterized protein</fullName>
    </submittedName>
</protein>
<organism evidence="1 2">
    <name type="scientific">Myodes glareolus</name>
    <name type="common">Bank vole</name>
    <name type="synonym">Clethrionomys glareolus</name>
    <dbReference type="NCBI Taxonomy" id="447135"/>
    <lineage>
        <taxon>Eukaryota</taxon>
        <taxon>Metazoa</taxon>
        <taxon>Chordata</taxon>
        <taxon>Craniata</taxon>
        <taxon>Vertebrata</taxon>
        <taxon>Euteleostomi</taxon>
        <taxon>Mammalia</taxon>
        <taxon>Eutheria</taxon>
        <taxon>Euarchontoglires</taxon>
        <taxon>Glires</taxon>
        <taxon>Rodentia</taxon>
        <taxon>Myomorpha</taxon>
        <taxon>Muroidea</taxon>
        <taxon>Cricetidae</taxon>
        <taxon>Arvicolinae</taxon>
        <taxon>Myodes</taxon>
    </lineage>
</organism>
<dbReference type="Proteomes" id="UP001488838">
    <property type="component" value="Unassembled WGS sequence"/>
</dbReference>
<name>A0AAW0H5L3_MYOGA</name>
<dbReference type="Gene3D" id="1.20.5.2650">
    <property type="match status" value="1"/>
</dbReference>
<evidence type="ECO:0000313" key="2">
    <source>
        <dbReference type="Proteomes" id="UP001488838"/>
    </source>
</evidence>